<evidence type="ECO:0000313" key="1">
    <source>
        <dbReference type="EMBL" id="KAK3722545.1"/>
    </source>
</evidence>
<gene>
    <name evidence="1" type="ORF">LTR37_002537</name>
</gene>
<sequence length="490" mass="55132">MVVDGWHPKPMGSYPPTGIDVLIVGTGLAGLTASIESARKGHNVRVLERSSSINTAGDMYMMGLSATRFMKHWPEMQAEYEEIGLKNAWLETFKHSGEQMLKPLLAAERLAAQGLDPKTPPGTFQMRPLIYQMFVRQVERLGISIEFNCRVVDYDDDEDKQKATCVTDDGRWYEADVIIAADGVGSKSQRLVGGQVRARSSGRAMWRCAMPIKCLDQNPEVKDFYRMIGPNEDQPIVRVYLGPGTYALALRRSDTMIWIINHDATETSTESWSNTIDQEEVLTNMDRGVGTKPWSPIFKDLIKCSPPDSIINLELLWRDPQPKWASPAARVIQIGDSAHSYLPASGNGATQAIEDAISIASCLQLGGKDNIPEAVQAHIRFRFTRNACAQKLGFANAELLQDTDWERVQIDPRRAQPKHPKWIWSHDPELYVYENYEKNVDAMKRGLPFDESGIPPNFPPDYRYEPWSIDSMMESMRKGVPVDLGPGDWD</sequence>
<comment type="caution">
    <text evidence="1">The sequence shown here is derived from an EMBL/GenBank/DDBJ whole genome shotgun (WGS) entry which is preliminary data.</text>
</comment>
<evidence type="ECO:0000313" key="2">
    <source>
        <dbReference type="Proteomes" id="UP001281147"/>
    </source>
</evidence>
<dbReference type="EMBL" id="JAUTXU010000013">
    <property type="protein sequence ID" value="KAK3722545.1"/>
    <property type="molecule type" value="Genomic_DNA"/>
</dbReference>
<organism evidence="1 2">
    <name type="scientific">Vermiconidia calcicola</name>
    <dbReference type="NCBI Taxonomy" id="1690605"/>
    <lineage>
        <taxon>Eukaryota</taxon>
        <taxon>Fungi</taxon>
        <taxon>Dikarya</taxon>
        <taxon>Ascomycota</taxon>
        <taxon>Pezizomycotina</taxon>
        <taxon>Dothideomycetes</taxon>
        <taxon>Dothideomycetidae</taxon>
        <taxon>Mycosphaerellales</taxon>
        <taxon>Extremaceae</taxon>
        <taxon>Vermiconidia</taxon>
    </lineage>
</organism>
<accession>A0ACC3NSY7</accession>
<dbReference type="Proteomes" id="UP001281147">
    <property type="component" value="Unassembled WGS sequence"/>
</dbReference>
<proteinExistence type="predicted"/>
<protein>
    <submittedName>
        <fullName evidence="1">Uncharacterized protein</fullName>
    </submittedName>
</protein>
<name>A0ACC3NSY7_9PEZI</name>
<keyword evidence="2" id="KW-1185">Reference proteome</keyword>
<reference evidence="1" key="1">
    <citation type="submission" date="2023-07" db="EMBL/GenBank/DDBJ databases">
        <title>Black Yeasts Isolated from many extreme environments.</title>
        <authorList>
            <person name="Coleine C."/>
            <person name="Stajich J.E."/>
            <person name="Selbmann L."/>
        </authorList>
    </citation>
    <scope>NUCLEOTIDE SEQUENCE</scope>
    <source>
        <strain evidence="1">CCFEE 5714</strain>
    </source>
</reference>